<evidence type="ECO:0000259" key="3">
    <source>
        <dbReference type="SMART" id="SM00829"/>
    </source>
</evidence>
<dbReference type="InterPro" id="IPR036291">
    <property type="entry name" value="NAD(P)-bd_dom_sf"/>
</dbReference>
<dbReference type="CDD" id="cd08291">
    <property type="entry name" value="ETR_like_1"/>
    <property type="match status" value="1"/>
</dbReference>
<name>A0AAJ5X8A4_9SPHN</name>
<dbReference type="PANTHER" id="PTHR48106">
    <property type="entry name" value="QUINONE OXIDOREDUCTASE PIG3-RELATED"/>
    <property type="match status" value="1"/>
</dbReference>
<dbReference type="SMART" id="SM00829">
    <property type="entry name" value="PKS_ER"/>
    <property type="match status" value="1"/>
</dbReference>
<dbReference type="SUPFAM" id="SSF51735">
    <property type="entry name" value="NAD(P)-binding Rossmann-fold domains"/>
    <property type="match status" value="1"/>
</dbReference>
<evidence type="ECO:0000313" key="4">
    <source>
        <dbReference type="EMBL" id="WEK47667.1"/>
    </source>
</evidence>
<dbReference type="PANTHER" id="PTHR48106:SF18">
    <property type="entry name" value="QUINONE OXIDOREDUCTASE PIG3"/>
    <property type="match status" value="1"/>
</dbReference>
<evidence type="ECO:0000313" key="5">
    <source>
        <dbReference type="Proteomes" id="UP001218362"/>
    </source>
</evidence>
<sequence length="378" mass="39980">MSVMGRQVVSTLSSDGVLTVEIVPEEIPSPSAAEVLIELSASPINPSDLALLFGPADLANAEFSPGKVIAQMPEAAVRAMAGRVGQRMPVGNEGSGTVIAAGEDPAAQALVGKRIACAAGGTYATHRLADARLCMELPDGLPVEQGAASYVNPLTVLGFVETMRKEGFSGIVHTAAASNLGQMLVKLCAEEGIPLVNIVRKPEQAALLKDLGAEHVVDSSDPQFMAQLVAAIAATGARIGFDAIGGGPLASQILSAMEIVAAKNLTSYSRYGSFERKKVYIYGALDFGPTVLNRSFGLTWDVGGWLLTPFLAQLPPEDQLRLRQRVVKGLTTTFASRFKAQIGLEEMLTRDVALAYNAKATSEKYLVRPNLRISERSE</sequence>
<dbReference type="Gene3D" id="3.40.50.720">
    <property type="entry name" value="NAD(P)-binding Rossmann-like Domain"/>
    <property type="match status" value="1"/>
</dbReference>
<dbReference type="KEGG" id="acob:P0Y56_05075"/>
<dbReference type="InterPro" id="IPR020843">
    <property type="entry name" value="ER"/>
</dbReference>
<dbReference type="Pfam" id="PF00107">
    <property type="entry name" value="ADH_zinc_N"/>
    <property type="match status" value="1"/>
</dbReference>
<organism evidence="4 5">
    <name type="scientific">Candidatus Andeanibacterium colombiense</name>
    <dbReference type="NCBI Taxonomy" id="3121345"/>
    <lineage>
        <taxon>Bacteria</taxon>
        <taxon>Pseudomonadati</taxon>
        <taxon>Pseudomonadota</taxon>
        <taxon>Alphaproteobacteria</taxon>
        <taxon>Sphingomonadales</taxon>
        <taxon>Sphingomonadaceae</taxon>
        <taxon>Candidatus Andeanibacterium</taxon>
    </lineage>
</organism>
<dbReference type="EMBL" id="CP119316">
    <property type="protein sequence ID" value="WEK47667.1"/>
    <property type="molecule type" value="Genomic_DNA"/>
</dbReference>
<dbReference type="GO" id="GO:0016651">
    <property type="term" value="F:oxidoreductase activity, acting on NAD(P)H"/>
    <property type="evidence" value="ECO:0007669"/>
    <property type="project" value="TreeGrafter"/>
</dbReference>
<dbReference type="Proteomes" id="UP001218362">
    <property type="component" value="Chromosome"/>
</dbReference>
<reference evidence="4" key="1">
    <citation type="submission" date="2023-03" db="EMBL/GenBank/DDBJ databases">
        <title>Andean soil-derived lignocellulolytic bacterial consortium as a source of novel taxa and putative plastic-active enzymes.</title>
        <authorList>
            <person name="Diaz-Garcia L."/>
            <person name="Chuvochina M."/>
            <person name="Feuerriegel G."/>
            <person name="Bunk B."/>
            <person name="Sproer C."/>
            <person name="Streit W.R."/>
            <person name="Rodriguez L.M."/>
            <person name="Overmann J."/>
            <person name="Jimenez D.J."/>
        </authorList>
    </citation>
    <scope>NUCLEOTIDE SEQUENCE</scope>
    <source>
        <strain evidence="4">MAG 26</strain>
    </source>
</reference>
<dbReference type="Gene3D" id="3.90.180.10">
    <property type="entry name" value="Medium-chain alcohol dehydrogenases, catalytic domain"/>
    <property type="match status" value="1"/>
</dbReference>
<evidence type="ECO:0000256" key="2">
    <source>
        <dbReference type="ARBA" id="ARBA00023002"/>
    </source>
</evidence>
<feature type="domain" description="Enoyl reductase (ER)" evidence="3">
    <location>
        <begin position="16"/>
        <end position="292"/>
    </location>
</feature>
<dbReference type="InterPro" id="IPR013149">
    <property type="entry name" value="ADH-like_C"/>
</dbReference>
<dbReference type="GO" id="GO:0070402">
    <property type="term" value="F:NADPH binding"/>
    <property type="evidence" value="ECO:0007669"/>
    <property type="project" value="TreeGrafter"/>
</dbReference>
<accession>A0AAJ5X8A4</accession>
<dbReference type="SUPFAM" id="SSF50129">
    <property type="entry name" value="GroES-like"/>
    <property type="match status" value="1"/>
</dbReference>
<protein>
    <submittedName>
        <fullName evidence="4">Zinc-binding dehydrogenase</fullName>
    </submittedName>
</protein>
<dbReference type="InterPro" id="IPR011032">
    <property type="entry name" value="GroES-like_sf"/>
</dbReference>
<evidence type="ECO:0000256" key="1">
    <source>
        <dbReference type="ARBA" id="ARBA00022857"/>
    </source>
</evidence>
<gene>
    <name evidence="4" type="ORF">P0Y56_05075</name>
</gene>
<keyword evidence="1" id="KW-0521">NADP</keyword>
<dbReference type="AlphaFoldDB" id="A0AAJ5X8A4"/>
<keyword evidence="2" id="KW-0560">Oxidoreductase</keyword>
<proteinExistence type="predicted"/>